<evidence type="ECO:0000313" key="1">
    <source>
        <dbReference type="EMBL" id="ADO18488.1"/>
    </source>
</evidence>
<organismHost>
    <name type="scientific">Acanthamoeba polyphaga</name>
    <name type="common">Amoeba</name>
    <dbReference type="NCBI Taxonomy" id="5757"/>
</organismHost>
<evidence type="ECO:0000313" key="3">
    <source>
        <dbReference type="EMBL" id="AKI78914.1"/>
    </source>
</evidence>
<dbReference type="Proteomes" id="UP000201519">
    <property type="component" value="Segment"/>
</dbReference>
<dbReference type="Proteomes" id="UP000241474">
    <property type="component" value="Segment"/>
</dbReference>
<reference evidence="7 8" key="3">
    <citation type="submission" date="2014-10" db="EMBL/GenBank/DDBJ databases">
        <title>Pan-genome analysis of Brazilian lineage A amoebal mimiviruses.</title>
        <authorList>
            <person name="Assis F.L."/>
            <person name="Abrahao J.S."/>
            <person name="Kroon E.G."/>
            <person name="Dornas F.P."/>
            <person name="Andrade K.R."/>
            <person name="Borato P.V.M."/>
            <person name="Pilotto M.R."/>
            <person name="Benamar S."/>
            <person name="LaScola B."/>
            <person name="Colson P."/>
        </authorList>
    </citation>
    <scope>NUCLEOTIDE SEQUENCE [LARGE SCALE GENOMIC DNA]</scope>
    <source>
        <strain evidence="4 8">Amazonia</strain>
        <strain evidence="3 7">Oyster</strain>
    </source>
</reference>
<dbReference type="Proteomes" id="UP000274448">
    <property type="component" value="Segment"/>
</dbReference>
<evidence type="ECO:0000313" key="2">
    <source>
        <dbReference type="EMBL" id="AEJ34389.1"/>
    </source>
</evidence>
<accession>E3VYT3</accession>
<dbReference type="EMBL" id="KM982401">
    <property type="protein sequence ID" value="AKI78914.1"/>
    <property type="molecule type" value="Genomic_DNA"/>
</dbReference>
<dbReference type="EMBL" id="JN036606">
    <property type="protein sequence ID" value="AEJ34389.1"/>
    <property type="molecule type" value="Genomic_DNA"/>
</dbReference>
<protein>
    <submittedName>
        <fullName evidence="2">Uncharacterized protein R155</fullName>
    </submittedName>
</protein>
<evidence type="ECO:0000313" key="8">
    <source>
        <dbReference type="Proteomes" id="UP000274448"/>
    </source>
</evidence>
<organism evidence="1 5">
    <name type="scientific">Acanthamoeba polyphaga mimivirus</name>
    <name type="common">APMV</name>
    <dbReference type="NCBI Taxonomy" id="212035"/>
    <lineage>
        <taxon>Viruses</taxon>
        <taxon>Varidnaviria</taxon>
        <taxon>Bamfordvirae</taxon>
        <taxon>Nucleocytoviricota</taxon>
        <taxon>Megaviricetes</taxon>
        <taxon>Imitervirales</taxon>
        <taxon>Mimiviridae</taxon>
        <taxon>Megamimivirinae</taxon>
        <taxon>Mimivirus</taxon>
        <taxon>Mimivirus bradfordmassiliense</taxon>
    </lineage>
</organism>
<gene>
    <name evidence="1" type="primary">R155</name>
    <name evidence="2" type="ORF">MIMI_R155</name>
</gene>
<dbReference type="Proteomes" id="UP000240552">
    <property type="component" value="Segment"/>
</dbReference>
<reference evidence="2 6" key="1">
    <citation type="journal article" date="2011" name="Proc. Natl. Acad. Sci. U.S.A.">
        <title>Mimivirus shows dramatic genome reduction after intraamoebal culture.</title>
        <authorList>
            <person name="Boyer M."/>
            <person name="Azza S."/>
            <person name="Barrassi L."/>
            <person name="Klose T."/>
            <person name="Campocasso A."/>
            <person name="Pagnier I."/>
            <person name="Fournous G."/>
            <person name="Borg A."/>
            <person name="Robert C."/>
            <person name="Zhang X."/>
            <person name="Desnues C."/>
            <person name="Henrissat B."/>
            <person name="Rossmann M.G."/>
            <person name="La Scola B."/>
            <person name="Raoult D."/>
        </authorList>
    </citation>
    <scope>NUCLEOTIDE SEQUENCE [LARGE SCALE GENOMIC DNA]</scope>
    <source>
        <strain evidence="2">M4</strain>
    </source>
</reference>
<evidence type="ECO:0000313" key="5">
    <source>
        <dbReference type="Proteomes" id="UP000201519"/>
    </source>
</evidence>
<name>A0A0G2Y333_MIMIV</name>
<reference evidence="1 5" key="2">
    <citation type="journal article" date="2011" name="Virol. J.">
        <title>Breaking the 1000-gene barrier for Mimivirus using ultra-deep genome and transcriptome sequencing.</title>
        <authorList>
            <person name="Legendre M."/>
            <person name="Santini S."/>
            <person name="Rico A."/>
            <person name="Abergel C."/>
            <person name="Claverie J.M."/>
        </authorList>
    </citation>
    <scope>NUCLEOTIDE SEQUENCE [LARGE SCALE GENOMIC DNA]</scope>
</reference>
<dbReference type="EMBL" id="HQ336222">
    <property type="protein sequence ID" value="ADO18488.1"/>
    <property type="molecule type" value="Genomic_DNA"/>
</dbReference>
<proteinExistence type="predicted"/>
<sequence>MYSFYKPFGFVNTDINKPIDKPIMSCSTHTYNNDKLVYKQFKRLTKLNNDLKKFCDDPDFVNSTFRRNIIYNIHNKRIHLIKKLSMIEPDITYNKFIIMWTKNSFNKIKSTSRKVPKEAKSDWYLYKNFVFVQGLNRHKQTV</sequence>
<evidence type="ECO:0000313" key="4">
    <source>
        <dbReference type="EMBL" id="AKI80811.1"/>
    </source>
</evidence>
<accession>A0A0G2Y333</accession>
<evidence type="ECO:0000313" key="6">
    <source>
        <dbReference type="Proteomes" id="UP000240552"/>
    </source>
</evidence>
<dbReference type="KEGG" id="vg:9924755"/>
<dbReference type="RefSeq" id="YP_003986647.1">
    <property type="nucleotide sequence ID" value="NC_014649.1"/>
</dbReference>
<dbReference type="EMBL" id="KM982403">
    <property type="protein sequence ID" value="AKI80811.1"/>
    <property type="molecule type" value="Genomic_DNA"/>
</dbReference>
<dbReference type="GeneID" id="9924755"/>
<evidence type="ECO:0000313" key="7">
    <source>
        <dbReference type="Proteomes" id="UP000241474"/>
    </source>
</evidence>
<keyword evidence="5" id="KW-1185">Reference proteome</keyword>